<evidence type="ECO:0008006" key="4">
    <source>
        <dbReference type="Google" id="ProtNLM"/>
    </source>
</evidence>
<keyword evidence="3" id="KW-1185">Reference proteome</keyword>
<dbReference type="RefSeq" id="WP_204077058.1">
    <property type="nucleotide sequence ID" value="NZ_BAABHI010000044.1"/>
</dbReference>
<feature type="region of interest" description="Disordered" evidence="1">
    <location>
        <begin position="188"/>
        <end position="210"/>
    </location>
</feature>
<accession>A0A8J3XH52</accession>
<dbReference type="Proteomes" id="UP000622547">
    <property type="component" value="Unassembled WGS sequence"/>
</dbReference>
<organism evidence="2 3">
    <name type="scientific">Planotetraspora phitsanulokensis</name>
    <dbReference type="NCBI Taxonomy" id="575192"/>
    <lineage>
        <taxon>Bacteria</taxon>
        <taxon>Bacillati</taxon>
        <taxon>Actinomycetota</taxon>
        <taxon>Actinomycetes</taxon>
        <taxon>Streptosporangiales</taxon>
        <taxon>Streptosporangiaceae</taxon>
        <taxon>Planotetraspora</taxon>
    </lineage>
</organism>
<evidence type="ECO:0000256" key="1">
    <source>
        <dbReference type="SAM" id="MobiDB-lite"/>
    </source>
</evidence>
<dbReference type="NCBIfam" id="NF038083">
    <property type="entry name" value="CU044_5270_fam"/>
    <property type="match status" value="1"/>
</dbReference>
<gene>
    <name evidence="2" type="ORF">Pph01_66050</name>
</gene>
<name>A0A8J3XH52_9ACTN</name>
<feature type="region of interest" description="Disordered" evidence="1">
    <location>
        <begin position="1"/>
        <end position="22"/>
    </location>
</feature>
<protein>
    <recommendedName>
        <fullName evidence="4">CU044_5270 family protein</fullName>
    </recommendedName>
</protein>
<evidence type="ECO:0000313" key="3">
    <source>
        <dbReference type="Proteomes" id="UP000622547"/>
    </source>
</evidence>
<reference evidence="2 3" key="1">
    <citation type="submission" date="2021-01" db="EMBL/GenBank/DDBJ databases">
        <title>Whole genome shotgun sequence of Planotetraspora phitsanulokensis NBRC 104273.</title>
        <authorList>
            <person name="Komaki H."/>
            <person name="Tamura T."/>
        </authorList>
    </citation>
    <scope>NUCLEOTIDE SEQUENCE [LARGE SCALE GENOMIC DNA]</scope>
    <source>
        <strain evidence="2 3">NBRC 104273</strain>
    </source>
</reference>
<proteinExistence type="predicted"/>
<comment type="caution">
    <text evidence="2">The sequence shown here is derived from an EMBL/GenBank/DDBJ whole genome shotgun (WGS) entry which is preliminary data.</text>
</comment>
<dbReference type="EMBL" id="BOOP01000035">
    <property type="protein sequence ID" value="GII41602.1"/>
    <property type="molecule type" value="Genomic_DNA"/>
</dbReference>
<dbReference type="AlphaFoldDB" id="A0A8J3XH52"/>
<dbReference type="InterPro" id="IPR047789">
    <property type="entry name" value="CU044_5270-like"/>
</dbReference>
<evidence type="ECO:0000313" key="2">
    <source>
        <dbReference type="EMBL" id="GII41602.1"/>
    </source>
</evidence>
<sequence length="341" mass="35771">MNELKTLDDLGTALDPASATPPDRLRQRVLAETARETARTGFRLPRLTMPTTRPSTGWRIAAAGGLAAALTAGVLTTQVVNVGGSPPASTASAAVRILQGAASEARSRPMVAVRGDQFVYAESITTAIGMPQAQGADPADMTVVSQRRQAWFSADGTRDGVIRERARSGGDVRVIDLPGCRDGVRVQSKGGKAVGQPCEPEPRYRTDLPTDADGMLAHLYRAGGDTKNPRDQDAFTAAGDLIRETYLSPASLAAVFDAVARIPGVTVVGDVKDEAGRTGVAVALTQVQGSRAELIFDARTHAFLGERSTQVRDQDGLTAGQVLDSTAILKIAIVDRAGQTS</sequence>